<evidence type="ECO:0000259" key="11">
    <source>
        <dbReference type="PROSITE" id="PS51384"/>
    </source>
</evidence>
<evidence type="ECO:0000256" key="9">
    <source>
        <dbReference type="ARBA" id="ARBA00061434"/>
    </source>
</evidence>
<dbReference type="EMBL" id="AFNV02000005">
    <property type="protein sequence ID" value="ERJ20122.1"/>
    <property type="molecule type" value="Genomic_DNA"/>
</dbReference>
<sequence>MKPIVKKVLQSSLAESLTSPLSVDHYLGLIDSKLSINEPRGRIADVERQTEDSVTLTIAPNDNWVTPRPGQHILFGIDLDGVRHRRCFSIASAAGDKRVEITVKRNGDGVVSNFLVDHAEEGQLVYLSHPEGEFYPNVEPPALAFLLSAGSGITPVMSILRSWIGQDCLPDVVFMHYATTAEDMIYTDELAALAEEHSRLTLIIRYTQKHGRIDGETLDREVPELAERMTWLCGPSGFMDAAQELLDTRTTKPIFREQFESTRREAAEGEGEVHFIKSDVAASGDEGSLLEVAENAGLNPPYGCRMGICHSCKCRVSEGTVRDLRNNEVHEIRDTDIQICIHAAAGDVALEI</sequence>
<dbReference type="EC" id="1.18.1.3" evidence="12"/>
<dbReference type="PANTHER" id="PTHR47354">
    <property type="entry name" value="NADH OXIDOREDUCTASE HCR"/>
    <property type="match status" value="1"/>
</dbReference>
<dbReference type="InterPro" id="IPR012675">
    <property type="entry name" value="Beta-grasp_dom_sf"/>
</dbReference>
<protein>
    <submittedName>
        <fullName evidence="12">Ferredoxin--NAD+ reductase protein</fullName>
        <ecNumber evidence="12">1.18.1.3</ecNumber>
    </submittedName>
</protein>
<gene>
    <name evidence="12" type="ORF">SSPSH_000986</name>
</gene>
<dbReference type="SUPFAM" id="SSF54292">
    <property type="entry name" value="2Fe-2S ferredoxin-like"/>
    <property type="match status" value="1"/>
</dbReference>
<evidence type="ECO:0000313" key="12">
    <source>
        <dbReference type="EMBL" id="ERJ20122.1"/>
    </source>
</evidence>
<keyword evidence="5" id="KW-0274">FAD</keyword>
<evidence type="ECO:0000256" key="2">
    <source>
        <dbReference type="ARBA" id="ARBA00022630"/>
    </source>
</evidence>
<evidence type="ECO:0000313" key="13">
    <source>
        <dbReference type="Proteomes" id="UP000006242"/>
    </source>
</evidence>
<name>U2EPX7_9GAMM</name>
<evidence type="ECO:0000256" key="7">
    <source>
        <dbReference type="ARBA" id="ARBA00023004"/>
    </source>
</evidence>
<proteinExistence type="inferred from homology"/>
<dbReference type="Gene3D" id="2.40.30.10">
    <property type="entry name" value="Translation factors"/>
    <property type="match status" value="1"/>
</dbReference>
<feature type="domain" description="FAD-binding FR-type" evidence="11">
    <location>
        <begin position="36"/>
        <end position="137"/>
    </location>
</feature>
<dbReference type="PANTHER" id="PTHR47354:SF6">
    <property type="entry name" value="NADH OXIDOREDUCTASE HCR"/>
    <property type="match status" value="1"/>
</dbReference>
<dbReference type="AlphaFoldDB" id="U2EPX7"/>
<reference evidence="12 13" key="2">
    <citation type="journal article" date="2013" name="PLoS ONE">
        <title>INDIGO - INtegrated Data Warehouse of MIcrobial GenOmes with Examples from the Red Sea Extremophiles.</title>
        <authorList>
            <person name="Alam I."/>
            <person name="Antunes A."/>
            <person name="Kamau A.A."/>
            <person name="Ba Alawi W."/>
            <person name="Kalkatawi M."/>
            <person name="Stingl U."/>
            <person name="Bajic V.B."/>
        </authorList>
    </citation>
    <scope>NUCLEOTIDE SEQUENCE [LARGE SCALE GENOMIC DNA]</scope>
    <source>
        <strain evidence="12 13">E1L3A</strain>
    </source>
</reference>
<dbReference type="Gene3D" id="3.40.50.80">
    <property type="entry name" value="Nucleotide-binding domain of ferredoxin-NADP reductase (FNR) module"/>
    <property type="match status" value="1"/>
</dbReference>
<dbReference type="InterPro" id="IPR017938">
    <property type="entry name" value="Riboflavin_synthase-like_b-brl"/>
</dbReference>
<comment type="caution">
    <text evidence="12">The sequence shown here is derived from an EMBL/GenBank/DDBJ whole genome shotgun (WGS) entry which is preliminary data.</text>
</comment>
<keyword evidence="7" id="KW-0408">Iron</keyword>
<keyword evidence="13" id="KW-1185">Reference proteome</keyword>
<dbReference type="SUPFAM" id="SSF63380">
    <property type="entry name" value="Riboflavin synthase domain-like"/>
    <property type="match status" value="1"/>
</dbReference>
<dbReference type="PRINTS" id="PR00410">
    <property type="entry name" value="PHEHYDRXLASE"/>
</dbReference>
<dbReference type="InterPro" id="IPR001433">
    <property type="entry name" value="OxRdtase_FAD/NAD-bd"/>
</dbReference>
<dbReference type="eggNOG" id="COG1018">
    <property type="taxonomic scope" value="Bacteria"/>
</dbReference>
<evidence type="ECO:0000256" key="1">
    <source>
        <dbReference type="ARBA" id="ARBA00001974"/>
    </source>
</evidence>
<dbReference type="RefSeq" id="WP_006913770.1">
    <property type="nucleotide sequence ID" value="NZ_AFNV02000005.1"/>
</dbReference>
<dbReference type="Proteomes" id="UP000006242">
    <property type="component" value="Unassembled WGS sequence"/>
</dbReference>
<dbReference type="InterPro" id="IPR050415">
    <property type="entry name" value="MRET"/>
</dbReference>
<evidence type="ECO:0000256" key="3">
    <source>
        <dbReference type="ARBA" id="ARBA00022714"/>
    </source>
</evidence>
<dbReference type="SUPFAM" id="SSF52343">
    <property type="entry name" value="Ferredoxin reductase-like, C-terminal NADP-linked domain"/>
    <property type="match status" value="1"/>
</dbReference>
<evidence type="ECO:0000256" key="4">
    <source>
        <dbReference type="ARBA" id="ARBA00022723"/>
    </source>
</evidence>
<evidence type="ECO:0000256" key="5">
    <source>
        <dbReference type="ARBA" id="ARBA00022827"/>
    </source>
</evidence>
<dbReference type="PROSITE" id="PS51384">
    <property type="entry name" value="FAD_FR"/>
    <property type="match status" value="1"/>
</dbReference>
<dbReference type="GO" id="GO:0008860">
    <property type="term" value="F:ferredoxin-NAD+ reductase activity"/>
    <property type="evidence" value="ECO:0007669"/>
    <property type="project" value="UniProtKB-EC"/>
</dbReference>
<evidence type="ECO:0000256" key="6">
    <source>
        <dbReference type="ARBA" id="ARBA00023002"/>
    </source>
</evidence>
<keyword evidence="6 12" id="KW-0560">Oxidoreductase</keyword>
<dbReference type="Pfam" id="PF00175">
    <property type="entry name" value="NAD_binding_1"/>
    <property type="match status" value="1"/>
</dbReference>
<organism evidence="12 13">
    <name type="scientific">Salinisphaera shabanensis E1L3A</name>
    <dbReference type="NCBI Taxonomy" id="1033802"/>
    <lineage>
        <taxon>Bacteria</taxon>
        <taxon>Pseudomonadati</taxon>
        <taxon>Pseudomonadota</taxon>
        <taxon>Gammaproteobacteria</taxon>
        <taxon>Salinisphaerales</taxon>
        <taxon>Salinisphaeraceae</taxon>
        <taxon>Salinisphaera</taxon>
    </lineage>
</organism>
<dbReference type="GO" id="GO:0051537">
    <property type="term" value="F:2 iron, 2 sulfur cluster binding"/>
    <property type="evidence" value="ECO:0007669"/>
    <property type="project" value="UniProtKB-KW"/>
</dbReference>
<dbReference type="CDD" id="cd06216">
    <property type="entry name" value="FNR_iron_sulfur_binding_2"/>
    <property type="match status" value="1"/>
</dbReference>
<keyword evidence="2" id="KW-0285">Flavoprotein</keyword>
<dbReference type="InterPro" id="IPR036010">
    <property type="entry name" value="2Fe-2S_ferredoxin-like_sf"/>
</dbReference>
<comment type="cofactor">
    <cofactor evidence="1">
        <name>FAD</name>
        <dbReference type="ChEBI" id="CHEBI:57692"/>
    </cofactor>
</comment>
<dbReference type="PROSITE" id="PS51085">
    <property type="entry name" value="2FE2S_FER_2"/>
    <property type="match status" value="1"/>
</dbReference>
<keyword evidence="4" id="KW-0479">Metal-binding</keyword>
<dbReference type="InterPro" id="IPR039261">
    <property type="entry name" value="FNR_nucleotide-bd"/>
</dbReference>
<accession>U2EPX7</accession>
<dbReference type="InterPro" id="IPR017927">
    <property type="entry name" value="FAD-bd_FR_type"/>
</dbReference>
<dbReference type="InterPro" id="IPR008333">
    <property type="entry name" value="Cbr1-like_FAD-bd_dom"/>
</dbReference>
<feature type="domain" description="2Fe-2S ferredoxin-type" evidence="10">
    <location>
        <begin position="271"/>
        <end position="352"/>
    </location>
</feature>
<keyword evidence="3" id="KW-0001">2Fe-2S</keyword>
<evidence type="ECO:0000259" key="10">
    <source>
        <dbReference type="PROSITE" id="PS51085"/>
    </source>
</evidence>
<keyword evidence="8" id="KW-0411">Iron-sulfur</keyword>
<dbReference type="CDD" id="cd00207">
    <property type="entry name" value="fer2"/>
    <property type="match status" value="1"/>
</dbReference>
<dbReference type="Pfam" id="PF00111">
    <property type="entry name" value="Fer2"/>
    <property type="match status" value="1"/>
</dbReference>
<dbReference type="Pfam" id="PF00970">
    <property type="entry name" value="FAD_binding_6"/>
    <property type="match status" value="1"/>
</dbReference>
<dbReference type="OrthoDB" id="9796486at2"/>
<dbReference type="InterPro" id="IPR001041">
    <property type="entry name" value="2Fe-2S_ferredoxin-type"/>
</dbReference>
<evidence type="ECO:0000256" key="8">
    <source>
        <dbReference type="ARBA" id="ARBA00023014"/>
    </source>
</evidence>
<dbReference type="GO" id="GO:0046872">
    <property type="term" value="F:metal ion binding"/>
    <property type="evidence" value="ECO:0007669"/>
    <property type="project" value="UniProtKB-KW"/>
</dbReference>
<dbReference type="STRING" id="1033802.SSPSH_000986"/>
<dbReference type="Gene3D" id="3.10.20.30">
    <property type="match status" value="1"/>
</dbReference>
<comment type="similarity">
    <text evidence="9">In the N-terminal section; belongs to the FAD-binding oxidoreductase type 6 family.</text>
</comment>
<reference evidence="12 13" key="1">
    <citation type="journal article" date="2011" name="J. Bacteriol.">
        <title>Genome sequence of Salinisphaera shabanensis, a gammaproteobacterium from the harsh, variable environment of the brine-seawater interface of the Shaban Deep in the Red Sea.</title>
        <authorList>
            <person name="Antunes A."/>
            <person name="Alam I."/>
            <person name="Bajic V.B."/>
            <person name="Stingl U."/>
        </authorList>
    </citation>
    <scope>NUCLEOTIDE SEQUENCE [LARGE SCALE GENOMIC DNA]</scope>
    <source>
        <strain evidence="12 13">E1L3A</strain>
    </source>
</reference>